<dbReference type="PANTHER" id="PTHR10887">
    <property type="entry name" value="DNA2/NAM7 HELICASE FAMILY"/>
    <property type="match status" value="1"/>
</dbReference>
<keyword evidence="7" id="KW-1185">Reference proteome</keyword>
<evidence type="ECO:0000259" key="4">
    <source>
        <dbReference type="Pfam" id="PF13087"/>
    </source>
</evidence>
<feature type="domain" description="DNA2/NAM7 helicase-like C-terminal" evidence="4">
    <location>
        <begin position="1082"/>
        <end position="1264"/>
    </location>
</feature>
<accession>A0ABS2TD08</accession>
<evidence type="ECO:0000259" key="5">
    <source>
        <dbReference type="Pfam" id="PF18741"/>
    </source>
</evidence>
<dbReference type="InterPro" id="IPR045055">
    <property type="entry name" value="DNA2/NAM7-like"/>
</dbReference>
<reference evidence="7" key="1">
    <citation type="submission" date="2021-02" db="EMBL/GenBank/DDBJ databases">
        <title>Leucobacter sp. CX169.</title>
        <authorList>
            <person name="Cheng Y."/>
        </authorList>
    </citation>
    <scope>NUCLEOTIDE SEQUENCE [LARGE SCALE GENOMIC DNA]</scope>
    <source>
        <strain evidence="7">JY899</strain>
    </source>
</reference>
<evidence type="ECO:0000259" key="3">
    <source>
        <dbReference type="Pfam" id="PF13086"/>
    </source>
</evidence>
<dbReference type="Pfam" id="PF13087">
    <property type="entry name" value="AAA_12"/>
    <property type="match status" value="1"/>
</dbReference>
<comment type="caution">
    <text evidence="6">The sequence shown here is derived from an EMBL/GenBank/DDBJ whole genome shotgun (WGS) entry which is preliminary data.</text>
</comment>
<dbReference type="SUPFAM" id="SSF52540">
    <property type="entry name" value="P-loop containing nucleoside triphosphate hydrolases"/>
    <property type="match status" value="1"/>
</dbReference>
<name>A0ABS2TD08_9ACTO</name>
<feature type="region of interest" description="Disordered" evidence="2">
    <location>
        <begin position="1496"/>
        <end position="1598"/>
    </location>
</feature>
<dbReference type="InterPro" id="IPR047187">
    <property type="entry name" value="SF1_C_Upf1"/>
</dbReference>
<protein>
    <submittedName>
        <fullName evidence="6">AAA family ATPase</fullName>
    </submittedName>
</protein>
<dbReference type="InterPro" id="IPR049468">
    <property type="entry name" value="Restrct_endonuc-II-like_dom"/>
</dbReference>
<evidence type="ECO:0000256" key="2">
    <source>
        <dbReference type="SAM" id="MobiDB-lite"/>
    </source>
</evidence>
<dbReference type="InterPro" id="IPR041679">
    <property type="entry name" value="DNA2/NAM7-like_C"/>
</dbReference>
<dbReference type="InterPro" id="IPR027417">
    <property type="entry name" value="P-loop_NTPase"/>
</dbReference>
<dbReference type="Proteomes" id="UP000705983">
    <property type="component" value="Unassembled WGS sequence"/>
</dbReference>
<dbReference type="RefSeq" id="WP_187996044.1">
    <property type="nucleotide sequence ID" value="NZ_JACEXG010000001.1"/>
</dbReference>
<feature type="domain" description="Restriction endonuclease type II-like" evidence="5">
    <location>
        <begin position="1305"/>
        <end position="1398"/>
    </location>
</feature>
<dbReference type="EMBL" id="JAFFJS010000001">
    <property type="protein sequence ID" value="MBM9432525.1"/>
    <property type="molecule type" value="Genomic_DNA"/>
</dbReference>
<keyword evidence="1" id="KW-0175">Coiled coil</keyword>
<proteinExistence type="predicted"/>
<dbReference type="Pfam" id="PF18741">
    <property type="entry name" value="MTES_1575"/>
    <property type="match status" value="1"/>
</dbReference>
<dbReference type="InterPro" id="IPR041677">
    <property type="entry name" value="DNA2/NAM7_AAA_11"/>
</dbReference>
<dbReference type="CDD" id="cd18808">
    <property type="entry name" value="SF1_C_Upf1"/>
    <property type="match status" value="1"/>
</dbReference>
<dbReference type="PANTHER" id="PTHR10887:SF495">
    <property type="entry name" value="HELICASE SENATAXIN ISOFORM X1-RELATED"/>
    <property type="match status" value="1"/>
</dbReference>
<gene>
    <name evidence="6" type="ORF">JVW63_02245</name>
</gene>
<dbReference type="Gene3D" id="3.40.960.10">
    <property type="entry name" value="VSR Endonuclease"/>
    <property type="match status" value="1"/>
</dbReference>
<dbReference type="Gene3D" id="3.40.50.300">
    <property type="entry name" value="P-loop containing nucleotide triphosphate hydrolases"/>
    <property type="match status" value="3"/>
</dbReference>
<dbReference type="SUPFAM" id="SSF52980">
    <property type="entry name" value="Restriction endonuclease-like"/>
    <property type="match status" value="1"/>
</dbReference>
<feature type="domain" description="DNA2/NAM7 helicase helicase" evidence="3">
    <location>
        <begin position="326"/>
        <end position="419"/>
    </location>
</feature>
<dbReference type="Pfam" id="PF13086">
    <property type="entry name" value="AAA_11"/>
    <property type="match status" value="1"/>
</dbReference>
<feature type="region of interest" description="Disordered" evidence="2">
    <location>
        <begin position="1457"/>
        <end position="1478"/>
    </location>
</feature>
<evidence type="ECO:0000313" key="7">
    <source>
        <dbReference type="Proteomes" id="UP000705983"/>
    </source>
</evidence>
<dbReference type="InterPro" id="IPR011335">
    <property type="entry name" value="Restrct_endonuc-II-like"/>
</dbReference>
<organism evidence="6 7">
    <name type="scientific">Flaviflexus equikiangi</name>
    <dbReference type="NCBI Taxonomy" id="2758573"/>
    <lineage>
        <taxon>Bacteria</taxon>
        <taxon>Bacillati</taxon>
        <taxon>Actinomycetota</taxon>
        <taxon>Actinomycetes</taxon>
        <taxon>Actinomycetales</taxon>
        <taxon>Actinomycetaceae</taxon>
        <taxon>Flaviflexus</taxon>
    </lineage>
</organism>
<evidence type="ECO:0000313" key="6">
    <source>
        <dbReference type="EMBL" id="MBM9432525.1"/>
    </source>
</evidence>
<evidence type="ECO:0000256" key="1">
    <source>
        <dbReference type="SAM" id="Coils"/>
    </source>
</evidence>
<feature type="compositionally biased region" description="Basic and acidic residues" evidence="2">
    <location>
        <begin position="1514"/>
        <end position="1526"/>
    </location>
</feature>
<feature type="compositionally biased region" description="Low complexity" evidence="2">
    <location>
        <begin position="1548"/>
        <end position="1560"/>
    </location>
</feature>
<feature type="coiled-coil region" evidence="1">
    <location>
        <begin position="783"/>
        <end position="815"/>
    </location>
</feature>
<sequence>MGEHSAITIGPAGGGQCWLEVRRVAQPAPATIPDSLRPFLRHEDSLSSPLVPPVIDEEALREYVAAELRAQFGEGGDEDRSSREQALTEEVTADFEEWRESWNRWAEDVRPAYMARELYSRLYDLHIRSEAESATHEVVWGHIVLSCRAGGERIVAPLFTTPVSVQIHPTTGALRIEPEQALSMELDALEGVGFVGLDRLVGIQGELRENPRNLWSDTERYEIRQQLVAPLGVDAALVDSPGRIEPESFPRINDGWVLFKRKRALRQERFYDELAQKIQKESFVPEALASVVSDEESVDRTLEALGFDVRRDDGTAERLLMPLPANQEQERIARQLAHSRGVTVQGPPGTGKSHTIVNLVSHLVAQGKRVLVTAEKEQALSVLRDKIPEELRDLSIAVLGSTPAAMEDLRSAVQSMQDSLSSLDVRRETRRIDELAGHVDALRETLQRIDADLVEALLSEQRVYSLPGGPKRAHKVASWLSANRDKTVIADPVPSDAGPFPLSMDEFADFIAAVESISSDDTEASVKILPEGEWLPSSEELAQRLARQSDLASKVTALEENGLRVEALDDLSLDAVQQLLSEVRTYSDMLRDLSGAWEDRFAQAIRESHAAVSWVLENNSAVLEKLGAVDTWAKSLAGREVTVPAGNPAMQLQLLGQWQERLAIGKKIPLFGAKDLKEFAAHVHVDGYPVTTVEQLDLVRAKIHVDSLLRETRVLMEQAYSQLAIPVPDLDASFRFHAENAAQRIIRIAALWREDYVAMTEKLSPLVTLHDPAKDSETLGRVADLLTGAASRLEERELEAERESLKARVREGALEADASPLWHKLSTALDMGRVDQWAEALEETQRLFGIRSRVLSIQDCRERISKAGAPLWAAAIVQSGASSHIVGEPADVGLAWELAKARTWLTELHGLFDVDSLMKKSHEASRDLQSSIVELANRSARVALKNNMKDVQRRALETWMTAVKKVGKGTGKNAARYQAAAREALPEAMGAVPIWIMPIYRVMENFDPRVSELFDVVVVDESSQADLLTLGVLALGKKAVVVGDDKQTTPERVGTKVDRIASLQDLHLKDLRSTEAKLLTLDESLYSISSRAFPSTIALKEHFRCVPEIIHFSNRYYNHGVLPLREVGVPEIGEPLRAVKVEGAISELNGSSRINRDEAKAVAHRIAECVKDPAYDGLTFGVVTMMSGRQSDVLQSLIRDAIGDEEFEKRRLRVGNPPLFQGDERNVMFVSMVAHDNSFAATTQRYSQWVNVAASRAQDQLWVFYSMDPATLNHHDERRALIEYVQGHSKREDRKELFELTESKFEGDILVDLLSRGLTVQPQHKVGSYRIDFVVELSRGNRLAIECDGDTFHGPDRWDDDVRRQRVLERLGWTFWRIRASEYYLDREKSLVPLWELLDEMKERAEQAEAINRARQQAREQAQLAALRAELAEGVRVPDESAESSDEDIVAMPEDENGLISTSPEAPPVSDDHRQQHGAWERAGELSDQVFGSILLAPNSVPTPTPSEAAGNAKPHEAQDAIKATEEIPASTTRDDISAELDEESPRSVVSGDDSTTTSSLENQASESKEDEEPKETRSSRRALRVTRRPGIPPQTIPRVSEAFDTEQSGNAGSHSAVFTTVESLDAREIDRICLRGEPYHLDLGGEIIDGASGRTLSEVIGERRASEVSRVMREVRHFGGRFRVDDKLRLVTTHNRRPVYLGTLHPDYWFPKI</sequence>